<comment type="similarity">
    <text evidence="6">Belongs to the nlpA lipoprotein family.</text>
</comment>
<keyword evidence="2" id="KW-0732">Signal</keyword>
<evidence type="ECO:0000256" key="6">
    <source>
        <dbReference type="PIRNR" id="PIRNR002854"/>
    </source>
</evidence>
<keyword evidence="8" id="KW-1185">Reference proteome</keyword>
<dbReference type="PROSITE" id="PS51257">
    <property type="entry name" value="PROKAR_LIPOPROTEIN"/>
    <property type="match status" value="1"/>
</dbReference>
<keyword evidence="3" id="KW-0472">Membrane</keyword>
<keyword evidence="4" id="KW-0564">Palmitate</keyword>
<gene>
    <name evidence="7" type="ORF">SAMN05444695_101645</name>
</gene>
<evidence type="ECO:0000313" key="7">
    <source>
        <dbReference type="EMBL" id="SDH28035.1"/>
    </source>
</evidence>
<evidence type="ECO:0000256" key="1">
    <source>
        <dbReference type="ARBA" id="ARBA00004635"/>
    </source>
</evidence>
<dbReference type="PANTHER" id="PTHR30429:SF0">
    <property type="entry name" value="METHIONINE-BINDING LIPOPROTEIN METQ"/>
    <property type="match status" value="1"/>
</dbReference>
<dbReference type="OrthoDB" id="9812878at2"/>
<dbReference type="GO" id="GO:0016020">
    <property type="term" value="C:membrane"/>
    <property type="evidence" value="ECO:0007669"/>
    <property type="project" value="UniProtKB-SubCell"/>
</dbReference>
<dbReference type="InterPro" id="IPR004872">
    <property type="entry name" value="Lipoprotein_NlpA"/>
</dbReference>
<evidence type="ECO:0000256" key="3">
    <source>
        <dbReference type="ARBA" id="ARBA00023136"/>
    </source>
</evidence>
<dbReference type="Gene3D" id="3.40.190.10">
    <property type="entry name" value="Periplasmic binding protein-like II"/>
    <property type="match status" value="2"/>
</dbReference>
<dbReference type="PANTHER" id="PTHR30429">
    <property type="entry name" value="D-METHIONINE-BINDING LIPOPROTEIN METQ"/>
    <property type="match status" value="1"/>
</dbReference>
<evidence type="ECO:0000256" key="5">
    <source>
        <dbReference type="ARBA" id="ARBA00023288"/>
    </source>
</evidence>
<dbReference type="PIRSF" id="PIRSF002854">
    <property type="entry name" value="MetQ"/>
    <property type="match status" value="1"/>
</dbReference>
<reference evidence="7 8" key="1">
    <citation type="submission" date="2016-10" db="EMBL/GenBank/DDBJ databases">
        <authorList>
            <person name="de Groot N.N."/>
        </authorList>
    </citation>
    <scope>NUCLEOTIDE SEQUENCE [LARGE SCALE GENOMIC DNA]</scope>
    <source>
        <strain evidence="7 8">DSM 44892</strain>
    </source>
</reference>
<dbReference type="Proteomes" id="UP000183263">
    <property type="component" value="Unassembled WGS sequence"/>
</dbReference>
<organism evidence="7 8">
    <name type="scientific">Rhodococcus triatomae</name>
    <dbReference type="NCBI Taxonomy" id="300028"/>
    <lineage>
        <taxon>Bacteria</taxon>
        <taxon>Bacillati</taxon>
        <taxon>Actinomycetota</taxon>
        <taxon>Actinomycetes</taxon>
        <taxon>Mycobacteriales</taxon>
        <taxon>Nocardiaceae</taxon>
        <taxon>Rhodococcus</taxon>
    </lineage>
</organism>
<dbReference type="AlphaFoldDB" id="A0A1G8B4G4"/>
<comment type="subcellular location">
    <subcellularLocation>
        <location evidence="1">Membrane</location>
        <topology evidence="1">Lipid-anchor</topology>
    </subcellularLocation>
</comment>
<accession>A0A1G8B4G4</accession>
<name>A0A1G8B4G4_9NOCA</name>
<evidence type="ECO:0000256" key="2">
    <source>
        <dbReference type="ARBA" id="ARBA00022729"/>
    </source>
</evidence>
<dbReference type="Pfam" id="PF03180">
    <property type="entry name" value="Lipoprotein_9"/>
    <property type="match status" value="1"/>
</dbReference>
<evidence type="ECO:0000256" key="4">
    <source>
        <dbReference type="ARBA" id="ARBA00023139"/>
    </source>
</evidence>
<keyword evidence="5 6" id="KW-0449">Lipoprotein</keyword>
<sequence>MRRLGIRRAFTTAALSAAVLAATAACGSGSSGDTEGPLRIVASSVPHSEILRFVEDEGLLGDHTLEIREITGDLDANEVLEAGDTDANFFQHVPYQDSWSQEKGVDNLVAVATVHVEPLGVYSRKVTDVSEVQDGGTVALSNNVTNFARGLYLLQQAGLIELDRQLEDPDTDLTQVGEQNIVSNPKNLNFIQIDPPQLPRTLDDGNVDLSIINGNYAIEGGLDPSRDALVLEKAEGNPYANVLTVREDSVDDPRVQALTEALESDEVADYIEQTYRGSVIPAGATG</sequence>
<proteinExistence type="inferred from homology"/>
<dbReference type="SUPFAM" id="SSF53850">
    <property type="entry name" value="Periplasmic binding protein-like II"/>
    <property type="match status" value="1"/>
</dbReference>
<evidence type="ECO:0000313" key="8">
    <source>
        <dbReference type="Proteomes" id="UP000183263"/>
    </source>
</evidence>
<dbReference type="EMBL" id="FNDN01000001">
    <property type="protein sequence ID" value="SDH28035.1"/>
    <property type="molecule type" value="Genomic_DNA"/>
</dbReference>
<protein>
    <recommendedName>
        <fullName evidence="6">Lipoprotein</fullName>
    </recommendedName>
</protein>